<evidence type="ECO:0000313" key="1">
    <source>
        <dbReference type="EMBL" id="KKN01513.1"/>
    </source>
</evidence>
<organism evidence="1">
    <name type="scientific">marine sediment metagenome</name>
    <dbReference type="NCBI Taxonomy" id="412755"/>
    <lineage>
        <taxon>unclassified sequences</taxon>
        <taxon>metagenomes</taxon>
        <taxon>ecological metagenomes</taxon>
    </lineage>
</organism>
<accession>A0A0F9Q822</accession>
<gene>
    <name evidence="1" type="ORF">LCGC14_1127010</name>
</gene>
<sequence length="157" mass="16517">MAVIDKQLVFGDGLDVGISIGSVISTNVIELIAGKNYKRFSGAATKYADPSDTGLLRLLVKVTDEILVAAVSGATLKMDLMSHSTATVTSGTIIDSKTIEVTTDRAIGAILWDIGLPVDVINVTQFFGMNFTVAVQNMSSGKLFAALMVGAEKTSEE</sequence>
<protein>
    <submittedName>
        <fullName evidence="1">Uncharacterized protein</fullName>
    </submittedName>
</protein>
<proteinExistence type="predicted"/>
<dbReference type="Gene3D" id="2.60.120.1110">
    <property type="match status" value="1"/>
</dbReference>
<dbReference type="AlphaFoldDB" id="A0A0F9Q822"/>
<comment type="caution">
    <text evidence="1">The sequence shown here is derived from an EMBL/GenBank/DDBJ whole genome shotgun (WGS) entry which is preliminary data.</text>
</comment>
<reference evidence="1" key="1">
    <citation type="journal article" date="2015" name="Nature">
        <title>Complex archaea that bridge the gap between prokaryotes and eukaryotes.</title>
        <authorList>
            <person name="Spang A."/>
            <person name="Saw J.H."/>
            <person name="Jorgensen S.L."/>
            <person name="Zaremba-Niedzwiedzka K."/>
            <person name="Martijn J."/>
            <person name="Lind A.E."/>
            <person name="van Eijk R."/>
            <person name="Schleper C."/>
            <person name="Guy L."/>
            <person name="Ettema T.J."/>
        </authorList>
    </citation>
    <scope>NUCLEOTIDE SEQUENCE</scope>
</reference>
<dbReference type="EMBL" id="LAZR01005253">
    <property type="protein sequence ID" value="KKN01513.1"/>
    <property type="molecule type" value="Genomic_DNA"/>
</dbReference>
<name>A0A0F9Q822_9ZZZZ</name>